<evidence type="ECO:0000256" key="4">
    <source>
        <dbReference type="ARBA" id="ARBA00001946"/>
    </source>
</evidence>
<dbReference type="GO" id="GO:0009159">
    <property type="term" value="P:deoxyribonucleoside monophosphate catabolic process"/>
    <property type="evidence" value="ECO:0007669"/>
    <property type="project" value="UniProtKB-ARBA"/>
</dbReference>
<organism evidence="14">
    <name type="scientific">Polytomella parva</name>
    <dbReference type="NCBI Taxonomy" id="51329"/>
    <lineage>
        <taxon>Eukaryota</taxon>
        <taxon>Viridiplantae</taxon>
        <taxon>Chlorophyta</taxon>
        <taxon>core chlorophytes</taxon>
        <taxon>Chlorophyceae</taxon>
        <taxon>CS clade</taxon>
        <taxon>Chlamydomonadales</taxon>
        <taxon>Chlamydomonadaceae</taxon>
        <taxon>Polytomella</taxon>
    </lineage>
</organism>
<accession>A0A7S0VEF1</accession>
<feature type="domain" description="HD/PDEase" evidence="13">
    <location>
        <begin position="41"/>
        <end position="180"/>
    </location>
</feature>
<evidence type="ECO:0000256" key="7">
    <source>
        <dbReference type="ARBA" id="ARBA00011738"/>
    </source>
</evidence>
<dbReference type="SUPFAM" id="SSF109604">
    <property type="entry name" value="HD-domain/PDEase-like"/>
    <property type="match status" value="1"/>
</dbReference>
<evidence type="ECO:0000256" key="12">
    <source>
        <dbReference type="SAM" id="MobiDB-lite"/>
    </source>
</evidence>
<dbReference type="Pfam" id="PF13023">
    <property type="entry name" value="HD_3"/>
    <property type="match status" value="1"/>
</dbReference>
<name>A0A7S0VEF1_9CHLO</name>
<dbReference type="PANTHER" id="PTHR11845">
    <property type="entry name" value="5'-DEOXYNUCLEOTIDASE HDDC2"/>
    <property type="match status" value="1"/>
</dbReference>
<sequence>MDEVNKRKRVDNVSSALDLVDLLYKLKTTKRTGWVLKGVKEPESIADHMYRMSIMAMLACETERREGKDEASDSDSSVQKSLDANRCIKMALVHDLGESIVGDFTPHCKVSKDEKYRLERDAMAKIRCMIEGAVGEGEGLGSEVEELWLEYEEGKSPEALLVKDLDKIEMIAQAYEYENDQDHVDLEDFFQSTSGKFVTITGKKWAEEIVRRRIAVLKKRAQLKKEALNGQEQEEGQIPQDEMASSAKRLRSEKE</sequence>
<evidence type="ECO:0000256" key="3">
    <source>
        <dbReference type="ARBA" id="ARBA00001941"/>
    </source>
</evidence>
<dbReference type="SMART" id="SM00471">
    <property type="entry name" value="HDc"/>
    <property type="match status" value="1"/>
</dbReference>
<dbReference type="InterPro" id="IPR003607">
    <property type="entry name" value="HD/PDEase_dom"/>
</dbReference>
<dbReference type="GO" id="GO:0002953">
    <property type="term" value="F:5'-deoxynucleotidase activity"/>
    <property type="evidence" value="ECO:0007669"/>
    <property type="project" value="UniProtKB-EC"/>
</dbReference>
<evidence type="ECO:0000259" key="13">
    <source>
        <dbReference type="SMART" id="SM00471"/>
    </source>
</evidence>
<evidence type="ECO:0000256" key="10">
    <source>
        <dbReference type="ARBA" id="ARBA00022801"/>
    </source>
</evidence>
<evidence type="ECO:0000256" key="5">
    <source>
        <dbReference type="ARBA" id="ARBA00004074"/>
    </source>
</evidence>
<comment type="subunit">
    <text evidence="7">Homodimer.</text>
</comment>
<feature type="region of interest" description="Disordered" evidence="12">
    <location>
        <begin position="226"/>
        <end position="255"/>
    </location>
</feature>
<comment type="cofactor">
    <cofactor evidence="2">
        <name>Mn(2+)</name>
        <dbReference type="ChEBI" id="CHEBI:29035"/>
    </cofactor>
</comment>
<dbReference type="GO" id="GO:0046872">
    <property type="term" value="F:metal ion binding"/>
    <property type="evidence" value="ECO:0007669"/>
    <property type="project" value="UniProtKB-KW"/>
</dbReference>
<dbReference type="PANTHER" id="PTHR11845:SF13">
    <property type="entry name" value="5'-DEOXYNUCLEOTIDASE HDDC2"/>
    <property type="match status" value="1"/>
</dbReference>
<keyword evidence="9" id="KW-0479">Metal-binding</keyword>
<keyword evidence="11" id="KW-0460">Magnesium</keyword>
<comment type="cofactor">
    <cofactor evidence="4">
        <name>Mg(2+)</name>
        <dbReference type="ChEBI" id="CHEBI:18420"/>
    </cofactor>
</comment>
<evidence type="ECO:0000256" key="6">
    <source>
        <dbReference type="ARBA" id="ARBA00009999"/>
    </source>
</evidence>
<protein>
    <recommendedName>
        <fullName evidence="8">5'-deoxynucleotidase</fullName>
        <ecNumber evidence="8">3.1.3.89</ecNumber>
    </recommendedName>
</protein>
<comment type="cofactor">
    <cofactor evidence="3">
        <name>Co(2+)</name>
        <dbReference type="ChEBI" id="CHEBI:48828"/>
    </cofactor>
</comment>
<dbReference type="EC" id="3.1.3.89" evidence="8"/>
<dbReference type="AlphaFoldDB" id="A0A7S0VEF1"/>
<evidence type="ECO:0000256" key="8">
    <source>
        <dbReference type="ARBA" id="ARBA00012964"/>
    </source>
</evidence>
<dbReference type="GO" id="GO:0005737">
    <property type="term" value="C:cytoplasm"/>
    <property type="evidence" value="ECO:0007669"/>
    <property type="project" value="TreeGrafter"/>
</dbReference>
<dbReference type="InterPro" id="IPR039356">
    <property type="entry name" value="YfbR/HDDC2"/>
</dbReference>
<proteinExistence type="inferred from homology"/>
<reference evidence="14" key="1">
    <citation type="submission" date="2021-01" db="EMBL/GenBank/DDBJ databases">
        <authorList>
            <person name="Corre E."/>
            <person name="Pelletier E."/>
            <person name="Niang G."/>
            <person name="Scheremetjew M."/>
            <person name="Finn R."/>
            <person name="Kale V."/>
            <person name="Holt S."/>
            <person name="Cochrane G."/>
            <person name="Meng A."/>
            <person name="Brown T."/>
            <person name="Cohen L."/>
        </authorList>
    </citation>
    <scope>NUCLEOTIDE SEQUENCE</scope>
    <source>
        <strain evidence="14">SAG 63-3</strain>
    </source>
</reference>
<keyword evidence="10" id="KW-0378">Hydrolase</keyword>
<evidence type="ECO:0000256" key="2">
    <source>
        <dbReference type="ARBA" id="ARBA00001936"/>
    </source>
</evidence>
<evidence type="ECO:0000256" key="1">
    <source>
        <dbReference type="ARBA" id="ARBA00001638"/>
    </source>
</evidence>
<comment type="function">
    <text evidence="5">Catalyzes the dephosphorylation of the nucleoside 5'-monophosphates deoxyadenosine monophosphate (dAMP), deoxycytidine monophosphate (dCMP), deoxyguanosine monophosphate (dGMP) and deoxythymidine monophosphate (dTMP).</text>
</comment>
<dbReference type="Gene3D" id="1.10.3210.10">
    <property type="entry name" value="Hypothetical protein af1432"/>
    <property type="match status" value="1"/>
</dbReference>
<evidence type="ECO:0000256" key="9">
    <source>
        <dbReference type="ARBA" id="ARBA00022723"/>
    </source>
</evidence>
<evidence type="ECO:0000313" key="14">
    <source>
        <dbReference type="EMBL" id="CAD8784667.1"/>
    </source>
</evidence>
<dbReference type="EMBL" id="HBFM01026825">
    <property type="protein sequence ID" value="CAD8784667.1"/>
    <property type="molecule type" value="Transcribed_RNA"/>
</dbReference>
<evidence type="ECO:0000256" key="11">
    <source>
        <dbReference type="ARBA" id="ARBA00022842"/>
    </source>
</evidence>
<dbReference type="FunFam" id="1.10.3210.10:FF:000011">
    <property type="entry name" value="HD domain-containing protein 2"/>
    <property type="match status" value="1"/>
</dbReference>
<gene>
    <name evidence="14" type="ORF">PPAR00522_LOCUS17345</name>
</gene>
<comment type="similarity">
    <text evidence="6">Belongs to the HDDC2 family.</text>
</comment>
<dbReference type="InterPro" id="IPR006674">
    <property type="entry name" value="HD_domain"/>
</dbReference>
<comment type="catalytic activity">
    <reaction evidence="1">
        <text>a 2'-deoxyribonucleoside 5'-phosphate + H2O = a 2'-deoxyribonucleoside + phosphate</text>
        <dbReference type="Rhea" id="RHEA:36167"/>
        <dbReference type="ChEBI" id="CHEBI:15377"/>
        <dbReference type="ChEBI" id="CHEBI:18274"/>
        <dbReference type="ChEBI" id="CHEBI:43474"/>
        <dbReference type="ChEBI" id="CHEBI:65317"/>
        <dbReference type="EC" id="3.1.3.89"/>
    </reaction>
</comment>